<feature type="domain" description="Response regulatory" evidence="7">
    <location>
        <begin position="6"/>
        <end position="122"/>
    </location>
</feature>
<dbReference type="InterPro" id="IPR058245">
    <property type="entry name" value="NreC/VraR/RcsB-like_REC"/>
</dbReference>
<dbReference type="CDD" id="cd17535">
    <property type="entry name" value="REC_NarL-like"/>
    <property type="match status" value="1"/>
</dbReference>
<dbReference type="SUPFAM" id="SSF52172">
    <property type="entry name" value="CheY-like"/>
    <property type="match status" value="1"/>
</dbReference>
<name>A0A8J3A7X5_9ACTN</name>
<evidence type="ECO:0000313" key="8">
    <source>
        <dbReference type="EMBL" id="GGI03851.1"/>
    </source>
</evidence>
<dbReference type="PROSITE" id="PS50110">
    <property type="entry name" value="RESPONSE_REGULATORY"/>
    <property type="match status" value="1"/>
</dbReference>
<feature type="domain" description="HTH luxR-type" evidence="6">
    <location>
        <begin position="149"/>
        <end position="214"/>
    </location>
</feature>
<dbReference type="GO" id="GO:0006355">
    <property type="term" value="P:regulation of DNA-templated transcription"/>
    <property type="evidence" value="ECO:0007669"/>
    <property type="project" value="InterPro"/>
</dbReference>
<dbReference type="InterPro" id="IPR016032">
    <property type="entry name" value="Sig_transdc_resp-reg_C-effctor"/>
</dbReference>
<dbReference type="InterPro" id="IPR039420">
    <property type="entry name" value="WalR-like"/>
</dbReference>
<dbReference type="SMART" id="SM00448">
    <property type="entry name" value="REC"/>
    <property type="match status" value="1"/>
</dbReference>
<evidence type="ECO:0000259" key="7">
    <source>
        <dbReference type="PROSITE" id="PS50110"/>
    </source>
</evidence>
<evidence type="ECO:0000313" key="9">
    <source>
        <dbReference type="Proteomes" id="UP000650511"/>
    </source>
</evidence>
<dbReference type="EMBL" id="BMHA01000002">
    <property type="protein sequence ID" value="GGI03851.1"/>
    <property type="molecule type" value="Genomic_DNA"/>
</dbReference>
<dbReference type="Proteomes" id="UP000650511">
    <property type="component" value="Unassembled WGS sequence"/>
</dbReference>
<accession>A0A8J3A7X5</accession>
<dbReference type="RefSeq" id="WP_130650894.1">
    <property type="nucleotide sequence ID" value="NZ_BMHA01000002.1"/>
</dbReference>
<evidence type="ECO:0000256" key="3">
    <source>
        <dbReference type="ARBA" id="ARBA00023125"/>
    </source>
</evidence>
<reference evidence="8" key="1">
    <citation type="journal article" date="2014" name="Int. J. Syst. Evol. Microbiol.">
        <title>Complete genome sequence of Corynebacterium casei LMG S-19264T (=DSM 44701T), isolated from a smear-ripened cheese.</title>
        <authorList>
            <consortium name="US DOE Joint Genome Institute (JGI-PGF)"/>
            <person name="Walter F."/>
            <person name="Albersmeier A."/>
            <person name="Kalinowski J."/>
            <person name="Ruckert C."/>
        </authorList>
    </citation>
    <scope>NUCLEOTIDE SEQUENCE</scope>
    <source>
        <strain evidence="8">CGMCC 1.14988</strain>
    </source>
</reference>
<keyword evidence="4" id="KW-0804">Transcription</keyword>
<keyword evidence="2" id="KW-0805">Transcription regulation</keyword>
<feature type="modified residue" description="4-aspartylphosphate" evidence="5">
    <location>
        <position position="57"/>
    </location>
</feature>
<dbReference type="PRINTS" id="PR00038">
    <property type="entry name" value="HTHLUXR"/>
</dbReference>
<dbReference type="Pfam" id="PF00196">
    <property type="entry name" value="GerE"/>
    <property type="match status" value="1"/>
</dbReference>
<evidence type="ECO:0000256" key="5">
    <source>
        <dbReference type="PROSITE-ProRule" id="PRU00169"/>
    </source>
</evidence>
<dbReference type="SMART" id="SM00421">
    <property type="entry name" value="HTH_LUXR"/>
    <property type="match status" value="1"/>
</dbReference>
<evidence type="ECO:0000256" key="4">
    <source>
        <dbReference type="ARBA" id="ARBA00023163"/>
    </source>
</evidence>
<dbReference type="AlphaFoldDB" id="A0A8J3A7X5"/>
<keyword evidence="1 5" id="KW-0597">Phosphoprotein</keyword>
<dbReference type="InterPro" id="IPR011006">
    <property type="entry name" value="CheY-like_superfamily"/>
</dbReference>
<evidence type="ECO:0000256" key="2">
    <source>
        <dbReference type="ARBA" id="ARBA00023015"/>
    </source>
</evidence>
<organism evidence="8 9">
    <name type="scientific">Egicoccus halophilus</name>
    <dbReference type="NCBI Taxonomy" id="1670830"/>
    <lineage>
        <taxon>Bacteria</taxon>
        <taxon>Bacillati</taxon>
        <taxon>Actinomycetota</taxon>
        <taxon>Nitriliruptoria</taxon>
        <taxon>Egicoccales</taxon>
        <taxon>Egicoccaceae</taxon>
        <taxon>Egicoccus</taxon>
    </lineage>
</organism>
<dbReference type="PANTHER" id="PTHR43214">
    <property type="entry name" value="TWO-COMPONENT RESPONSE REGULATOR"/>
    <property type="match status" value="1"/>
</dbReference>
<dbReference type="GO" id="GO:0003677">
    <property type="term" value="F:DNA binding"/>
    <property type="evidence" value="ECO:0007669"/>
    <property type="project" value="UniProtKB-KW"/>
</dbReference>
<keyword evidence="3 8" id="KW-0238">DNA-binding</keyword>
<gene>
    <name evidence="8" type="ORF">GCM10011354_06110</name>
</gene>
<dbReference type="InterPro" id="IPR001789">
    <property type="entry name" value="Sig_transdc_resp-reg_receiver"/>
</dbReference>
<dbReference type="SUPFAM" id="SSF46894">
    <property type="entry name" value="C-terminal effector domain of the bipartite response regulators"/>
    <property type="match status" value="1"/>
</dbReference>
<dbReference type="InterPro" id="IPR000792">
    <property type="entry name" value="Tscrpt_reg_LuxR_C"/>
</dbReference>
<dbReference type="GO" id="GO:0000160">
    <property type="term" value="P:phosphorelay signal transduction system"/>
    <property type="evidence" value="ECO:0007669"/>
    <property type="project" value="InterPro"/>
</dbReference>
<dbReference type="PANTHER" id="PTHR43214:SF24">
    <property type="entry name" value="TRANSCRIPTIONAL REGULATORY PROTEIN NARL-RELATED"/>
    <property type="match status" value="1"/>
</dbReference>
<dbReference type="PROSITE" id="PS00622">
    <property type="entry name" value="HTH_LUXR_1"/>
    <property type="match status" value="1"/>
</dbReference>
<comment type="caution">
    <text evidence="8">The sequence shown here is derived from an EMBL/GenBank/DDBJ whole genome shotgun (WGS) entry which is preliminary data.</text>
</comment>
<protein>
    <submittedName>
        <fullName evidence="8">DNA-binding response regulator</fullName>
    </submittedName>
</protein>
<evidence type="ECO:0000256" key="1">
    <source>
        <dbReference type="ARBA" id="ARBA00022553"/>
    </source>
</evidence>
<reference evidence="8" key="2">
    <citation type="submission" date="2020-09" db="EMBL/GenBank/DDBJ databases">
        <authorList>
            <person name="Sun Q."/>
            <person name="Zhou Y."/>
        </authorList>
    </citation>
    <scope>NUCLEOTIDE SEQUENCE</scope>
    <source>
        <strain evidence="8">CGMCC 1.14988</strain>
    </source>
</reference>
<dbReference type="CDD" id="cd06170">
    <property type="entry name" value="LuxR_C_like"/>
    <property type="match status" value="1"/>
</dbReference>
<dbReference type="PROSITE" id="PS50043">
    <property type="entry name" value="HTH_LUXR_2"/>
    <property type="match status" value="1"/>
</dbReference>
<keyword evidence="9" id="KW-1185">Reference proteome</keyword>
<dbReference type="OrthoDB" id="9808843at2"/>
<sequence length="228" mass="24553">MSRECRVLLVDDHELVRAGFRLILETEPGLRVVGEAADGAAAVEETRRLRPDLALMDVQMPVLDGIAAARRLAELGEPARIVILTTFERDDLVVDALRAGASGFLLKNAPPEQLVEAVRTVAAGDALLAPSVTRRLIERFATTGLVPRRDDLLAPLTGREREVLTLVATGRSNAEIAASLHLGEATVKTHLSRTLQKLHLRDRVHAVVFAYEIGLVAPGTGALDDLTG</sequence>
<dbReference type="Pfam" id="PF00072">
    <property type="entry name" value="Response_reg"/>
    <property type="match status" value="1"/>
</dbReference>
<proteinExistence type="predicted"/>
<evidence type="ECO:0000259" key="6">
    <source>
        <dbReference type="PROSITE" id="PS50043"/>
    </source>
</evidence>
<dbReference type="Gene3D" id="3.40.50.2300">
    <property type="match status" value="1"/>
</dbReference>